<dbReference type="GO" id="GO:0005524">
    <property type="term" value="F:ATP binding"/>
    <property type="evidence" value="ECO:0007669"/>
    <property type="project" value="UniProtKB-KW"/>
</dbReference>
<evidence type="ECO:0000313" key="14">
    <source>
        <dbReference type="EMBL" id="GCB83223.1"/>
    </source>
</evidence>
<feature type="domain" description="Ku" evidence="12">
    <location>
        <begin position="67"/>
        <end position="123"/>
    </location>
</feature>
<dbReference type="SUPFAM" id="SSF100939">
    <property type="entry name" value="SPOC domain-like"/>
    <property type="match status" value="1"/>
</dbReference>
<dbReference type="Pfam" id="PF02735">
    <property type="entry name" value="Ku"/>
    <property type="match status" value="1"/>
</dbReference>
<evidence type="ECO:0000256" key="6">
    <source>
        <dbReference type="ARBA" id="ARBA00022806"/>
    </source>
</evidence>
<keyword evidence="8" id="KW-0238">DNA-binding</keyword>
<keyword evidence="10" id="KW-0234">DNA repair</keyword>
<dbReference type="GO" id="GO:0016787">
    <property type="term" value="F:hydrolase activity"/>
    <property type="evidence" value="ECO:0007669"/>
    <property type="project" value="UniProtKB-KW"/>
</dbReference>
<proteinExistence type="inferred from homology"/>
<keyword evidence="3" id="KW-0547">Nucleotide-binding</keyword>
<keyword evidence="11" id="KW-0539">Nucleus</keyword>
<dbReference type="AlphaFoldDB" id="A0A401QCX9"/>
<dbReference type="Gene3D" id="3.40.50.410">
    <property type="entry name" value="von Willebrand factor, type A domain"/>
    <property type="match status" value="1"/>
</dbReference>
<evidence type="ECO:0000256" key="8">
    <source>
        <dbReference type="ARBA" id="ARBA00023125"/>
    </source>
</evidence>
<protein>
    <submittedName>
        <fullName evidence="14">Uncharacterized protein</fullName>
    </submittedName>
</protein>
<evidence type="ECO:0000256" key="4">
    <source>
        <dbReference type="ARBA" id="ARBA00022763"/>
    </source>
</evidence>
<evidence type="ECO:0000256" key="2">
    <source>
        <dbReference type="ARBA" id="ARBA00005240"/>
    </source>
</evidence>
<dbReference type="InterPro" id="IPR005161">
    <property type="entry name" value="Ku_N"/>
</dbReference>
<gene>
    <name evidence="14" type="ORF">scyTo_0023739</name>
</gene>
<evidence type="ECO:0000259" key="12">
    <source>
        <dbReference type="Pfam" id="PF02735"/>
    </source>
</evidence>
<evidence type="ECO:0000256" key="10">
    <source>
        <dbReference type="ARBA" id="ARBA00023204"/>
    </source>
</evidence>
<feature type="domain" description="Ku70/Ku80 N-terminal alpha/beta" evidence="13">
    <location>
        <begin position="3"/>
        <end position="58"/>
    </location>
</feature>
<keyword evidence="4" id="KW-0227">DNA damage</keyword>
<evidence type="ECO:0000313" key="15">
    <source>
        <dbReference type="Proteomes" id="UP000288216"/>
    </source>
</evidence>
<dbReference type="GO" id="GO:0000723">
    <property type="term" value="P:telomere maintenance"/>
    <property type="evidence" value="ECO:0007669"/>
    <property type="project" value="TreeGrafter"/>
</dbReference>
<dbReference type="GO" id="GO:0006310">
    <property type="term" value="P:DNA recombination"/>
    <property type="evidence" value="ECO:0007669"/>
    <property type="project" value="UniProtKB-KW"/>
</dbReference>
<sequence>VVLDLLNLTKPGGFDTSLFYCDIVSVPEDEDAPVQSGESAKLDDLLRKVWAKDYKKRAVTRLSLKLGEGVEVSVGVYNLIRNARKPSAIRLDRETNEPVKTKTRWFNGDTGSLLLPSDTRKAQVKNSEPY</sequence>
<dbReference type="OrthoDB" id="3249161at2759"/>
<dbReference type="GO" id="GO:0004386">
    <property type="term" value="F:helicase activity"/>
    <property type="evidence" value="ECO:0007669"/>
    <property type="project" value="UniProtKB-KW"/>
</dbReference>
<dbReference type="InterPro" id="IPR006164">
    <property type="entry name" value="DNA_bd_Ku70/Ku80"/>
</dbReference>
<dbReference type="GO" id="GO:0043564">
    <property type="term" value="C:Ku70:Ku80 complex"/>
    <property type="evidence" value="ECO:0007669"/>
    <property type="project" value="TreeGrafter"/>
</dbReference>
<dbReference type="InterPro" id="IPR036465">
    <property type="entry name" value="vWFA_dom_sf"/>
</dbReference>
<dbReference type="GO" id="GO:0003690">
    <property type="term" value="F:double-stranded DNA binding"/>
    <property type="evidence" value="ECO:0007669"/>
    <property type="project" value="TreeGrafter"/>
</dbReference>
<dbReference type="PANTHER" id="PTHR12604:SF2">
    <property type="entry name" value="X-RAY REPAIR CROSS-COMPLEMENTING PROTEIN 6"/>
    <property type="match status" value="1"/>
</dbReference>
<name>A0A401QCX9_SCYTO</name>
<comment type="subcellular location">
    <subcellularLocation>
        <location evidence="1">Nucleus</location>
    </subcellularLocation>
</comment>
<organism evidence="14 15">
    <name type="scientific">Scyliorhinus torazame</name>
    <name type="common">Cloudy catshark</name>
    <name type="synonym">Catulus torazame</name>
    <dbReference type="NCBI Taxonomy" id="75743"/>
    <lineage>
        <taxon>Eukaryota</taxon>
        <taxon>Metazoa</taxon>
        <taxon>Chordata</taxon>
        <taxon>Craniata</taxon>
        <taxon>Vertebrata</taxon>
        <taxon>Chondrichthyes</taxon>
        <taxon>Elasmobranchii</taxon>
        <taxon>Galeomorphii</taxon>
        <taxon>Galeoidea</taxon>
        <taxon>Carcharhiniformes</taxon>
        <taxon>Scyliorhinidae</taxon>
        <taxon>Scyliorhinus</taxon>
    </lineage>
</organism>
<dbReference type="GO" id="GO:0042162">
    <property type="term" value="F:telomeric DNA binding"/>
    <property type="evidence" value="ECO:0007669"/>
    <property type="project" value="TreeGrafter"/>
</dbReference>
<dbReference type="PANTHER" id="PTHR12604">
    <property type="entry name" value="KU AUTOANTIGEN DNA HELICASE"/>
    <property type="match status" value="1"/>
</dbReference>
<dbReference type="STRING" id="75743.A0A401QCX9"/>
<dbReference type="Pfam" id="PF03731">
    <property type="entry name" value="Ku_N"/>
    <property type="match status" value="1"/>
</dbReference>
<comment type="similarity">
    <text evidence="2">Belongs to the ku70 family.</text>
</comment>
<keyword evidence="15" id="KW-1185">Reference proteome</keyword>
<accession>A0A401QCX9</accession>
<keyword evidence="5" id="KW-0378">Hydrolase</keyword>
<comment type="caution">
    <text evidence="14">The sequence shown here is derived from an EMBL/GenBank/DDBJ whole genome shotgun (WGS) entry which is preliminary data.</text>
</comment>
<evidence type="ECO:0000256" key="11">
    <source>
        <dbReference type="ARBA" id="ARBA00023242"/>
    </source>
</evidence>
<feature type="non-terminal residue" evidence="14">
    <location>
        <position position="1"/>
    </location>
</feature>
<evidence type="ECO:0000256" key="1">
    <source>
        <dbReference type="ARBA" id="ARBA00004123"/>
    </source>
</evidence>
<evidence type="ECO:0000256" key="9">
    <source>
        <dbReference type="ARBA" id="ARBA00023172"/>
    </source>
</evidence>
<evidence type="ECO:0000256" key="3">
    <source>
        <dbReference type="ARBA" id="ARBA00022741"/>
    </source>
</evidence>
<dbReference type="InterPro" id="IPR027388">
    <property type="entry name" value="Ku70_bridge/pillars_dom_sf"/>
</dbReference>
<keyword evidence="7" id="KW-0067">ATP-binding</keyword>
<dbReference type="GO" id="GO:0006303">
    <property type="term" value="P:double-strand break repair via nonhomologous end joining"/>
    <property type="evidence" value="ECO:0007669"/>
    <property type="project" value="InterPro"/>
</dbReference>
<evidence type="ECO:0000259" key="13">
    <source>
        <dbReference type="Pfam" id="PF03731"/>
    </source>
</evidence>
<dbReference type="InterPro" id="IPR016194">
    <property type="entry name" value="SPOC-like_C_dom_sf"/>
</dbReference>
<evidence type="ECO:0000256" key="5">
    <source>
        <dbReference type="ARBA" id="ARBA00022801"/>
    </source>
</evidence>
<dbReference type="Proteomes" id="UP000288216">
    <property type="component" value="Unassembled WGS sequence"/>
</dbReference>
<keyword evidence="6" id="KW-0347">Helicase</keyword>
<dbReference type="Gene3D" id="4.10.970.10">
    <property type="entry name" value="Ku70, bridge and pillars"/>
    <property type="match status" value="1"/>
</dbReference>
<keyword evidence="9" id="KW-0233">DNA recombination</keyword>
<evidence type="ECO:0000256" key="7">
    <source>
        <dbReference type="ARBA" id="ARBA00022840"/>
    </source>
</evidence>
<reference evidence="14 15" key="1">
    <citation type="journal article" date="2018" name="Nat. Ecol. Evol.">
        <title>Shark genomes provide insights into elasmobranch evolution and the origin of vertebrates.</title>
        <authorList>
            <person name="Hara Y"/>
            <person name="Yamaguchi K"/>
            <person name="Onimaru K"/>
            <person name="Kadota M"/>
            <person name="Koyanagi M"/>
            <person name="Keeley SD"/>
            <person name="Tatsumi K"/>
            <person name="Tanaka K"/>
            <person name="Motone F"/>
            <person name="Kageyama Y"/>
            <person name="Nozu R"/>
            <person name="Adachi N"/>
            <person name="Nishimura O"/>
            <person name="Nakagawa R"/>
            <person name="Tanegashima C"/>
            <person name="Kiyatake I"/>
            <person name="Matsumoto R"/>
            <person name="Murakumo K"/>
            <person name="Nishida K"/>
            <person name="Terakita A"/>
            <person name="Kuratani S"/>
            <person name="Sato K"/>
            <person name="Hyodo S Kuraku.S."/>
        </authorList>
    </citation>
    <scope>NUCLEOTIDE SEQUENCE [LARGE SCALE GENOMIC DNA]</scope>
</reference>
<dbReference type="EMBL" id="BFAA01033219">
    <property type="protein sequence ID" value="GCB83223.1"/>
    <property type="molecule type" value="Genomic_DNA"/>
</dbReference>